<proteinExistence type="predicted"/>
<sequence>MPIEVKSGKSYKRHRAMDNVLARPEYHLDHGYVLGPCNISTENGVTYMPIYMAGMFAND</sequence>
<dbReference type="Proteomes" id="UP000029004">
    <property type="component" value="Unassembled WGS sequence"/>
</dbReference>
<dbReference type="eggNOG" id="COG1373">
    <property type="taxonomic scope" value="Bacteria"/>
</dbReference>
<dbReference type="AlphaFoldDB" id="A0A087DKT5"/>
<dbReference type="EMBL" id="JGZP01000015">
    <property type="protein sequence ID" value="KFI96135.1"/>
    <property type="molecule type" value="Genomic_DNA"/>
</dbReference>
<reference evidence="1 2" key="1">
    <citation type="submission" date="2014-03" db="EMBL/GenBank/DDBJ databases">
        <title>Genomics of Bifidobacteria.</title>
        <authorList>
            <person name="Ventura M."/>
            <person name="Milani C."/>
            <person name="Lugli G.A."/>
        </authorList>
    </citation>
    <scope>NUCLEOTIDE SEQUENCE [LARGE SCALE GENOMIC DNA]</scope>
    <source>
        <strain evidence="1 2">DSM 23968</strain>
    </source>
</reference>
<name>A0A087DKT5_9BIFI</name>
<accession>A0A087DKT5</accession>
<keyword evidence="2" id="KW-1185">Reference proteome</keyword>
<organism evidence="1 2">
    <name type="scientific">Bifidobacterium stellenboschense</name>
    <dbReference type="NCBI Taxonomy" id="762211"/>
    <lineage>
        <taxon>Bacteria</taxon>
        <taxon>Bacillati</taxon>
        <taxon>Actinomycetota</taxon>
        <taxon>Actinomycetes</taxon>
        <taxon>Bifidobacteriales</taxon>
        <taxon>Bifidobacteriaceae</taxon>
        <taxon>Bifidobacterium</taxon>
    </lineage>
</organism>
<evidence type="ECO:0000313" key="1">
    <source>
        <dbReference type="EMBL" id="KFI96135.1"/>
    </source>
</evidence>
<gene>
    <name evidence="1" type="ORF">BSTEL_1168</name>
</gene>
<evidence type="ECO:0000313" key="2">
    <source>
        <dbReference type="Proteomes" id="UP000029004"/>
    </source>
</evidence>
<protein>
    <submittedName>
        <fullName evidence="1">ATPase AAA</fullName>
    </submittedName>
</protein>
<comment type="caution">
    <text evidence="1">The sequence shown here is derived from an EMBL/GenBank/DDBJ whole genome shotgun (WGS) entry which is preliminary data.</text>
</comment>